<name>A0A099YAA0_LIMMU</name>
<organism evidence="1 2">
    <name type="scientific">Limosilactobacillus mucosae</name>
    <name type="common">Lactobacillus mucosae</name>
    <dbReference type="NCBI Taxonomy" id="97478"/>
    <lineage>
        <taxon>Bacteria</taxon>
        <taxon>Bacillati</taxon>
        <taxon>Bacillota</taxon>
        <taxon>Bacilli</taxon>
        <taxon>Lactobacillales</taxon>
        <taxon>Lactobacillaceae</taxon>
        <taxon>Limosilactobacillus</taxon>
    </lineage>
</organism>
<accession>A0A099YAA0</accession>
<gene>
    <name evidence="1" type="ORF">LX03_02825</name>
</gene>
<dbReference type="EMBL" id="JROC01000026">
    <property type="protein sequence ID" value="KGL67239.1"/>
    <property type="molecule type" value="Genomic_DNA"/>
</dbReference>
<dbReference type="Proteomes" id="UP000030001">
    <property type="component" value="Unassembled WGS sequence"/>
</dbReference>
<sequence>MFKKAPEDVCHSFISKLDYWQALNLTTTLLQAQTDISFEDARVKALTIKEDELNYLMTQAISAPRARHDINKLV</sequence>
<reference evidence="1 2" key="1">
    <citation type="submission" date="2014-09" db="EMBL/GenBank/DDBJ databases">
        <title>Lactobacillus mucosae CRL573 Genome Sequencing.</title>
        <authorList>
            <person name="Bleckwedel J."/>
            <person name="Teran L.C."/>
            <person name="Bonacina J."/>
            <person name="Saavedra L."/>
            <person name="Mozzi F.B."/>
            <person name="Raya R.R."/>
        </authorList>
    </citation>
    <scope>NUCLEOTIDE SEQUENCE [LARGE SCALE GENOMIC DNA]</scope>
    <source>
        <strain evidence="1 2">CRL573</strain>
    </source>
</reference>
<evidence type="ECO:0000313" key="1">
    <source>
        <dbReference type="EMBL" id="KGL67239.1"/>
    </source>
</evidence>
<dbReference type="AlphaFoldDB" id="A0A099YAA0"/>
<protein>
    <submittedName>
        <fullName evidence="1">Uncharacterized protein</fullName>
    </submittedName>
</protein>
<proteinExistence type="predicted"/>
<evidence type="ECO:0000313" key="2">
    <source>
        <dbReference type="Proteomes" id="UP000030001"/>
    </source>
</evidence>
<comment type="caution">
    <text evidence="1">The sequence shown here is derived from an EMBL/GenBank/DDBJ whole genome shotgun (WGS) entry which is preliminary data.</text>
</comment>